<dbReference type="Gene3D" id="1.10.630.10">
    <property type="entry name" value="Cytochrome P450"/>
    <property type="match status" value="1"/>
</dbReference>
<dbReference type="GO" id="GO:0006707">
    <property type="term" value="P:cholesterol catabolic process"/>
    <property type="evidence" value="ECO:0007669"/>
    <property type="project" value="TreeGrafter"/>
</dbReference>
<dbReference type="EMBL" id="MKQR01000026">
    <property type="protein sequence ID" value="OLR90751.1"/>
    <property type="molecule type" value="Genomic_DNA"/>
</dbReference>
<evidence type="ECO:0000313" key="9">
    <source>
        <dbReference type="Proteomes" id="UP000186040"/>
    </source>
</evidence>
<evidence type="ECO:0000256" key="6">
    <source>
        <dbReference type="ARBA" id="ARBA00023033"/>
    </source>
</evidence>
<dbReference type="InterPro" id="IPR002397">
    <property type="entry name" value="Cyt_P450_B"/>
</dbReference>
<dbReference type="OrthoDB" id="4156795at2"/>
<keyword evidence="2 7" id="KW-0349">Heme</keyword>
<dbReference type="InterPro" id="IPR036396">
    <property type="entry name" value="Cyt_P450_sf"/>
</dbReference>
<dbReference type="PANTHER" id="PTHR46696:SF4">
    <property type="entry name" value="BIOTIN BIOSYNTHESIS CYTOCHROME P450"/>
    <property type="match status" value="1"/>
</dbReference>
<keyword evidence="5 7" id="KW-0408">Iron</keyword>
<evidence type="ECO:0000256" key="3">
    <source>
        <dbReference type="ARBA" id="ARBA00022723"/>
    </source>
</evidence>
<gene>
    <name evidence="8" type="ORF">BJP25_29610</name>
</gene>
<evidence type="ECO:0000256" key="5">
    <source>
        <dbReference type="ARBA" id="ARBA00023004"/>
    </source>
</evidence>
<dbReference type="PANTHER" id="PTHR46696">
    <property type="entry name" value="P450, PUTATIVE (EUROFUNG)-RELATED"/>
    <property type="match status" value="1"/>
</dbReference>
<dbReference type="FunFam" id="1.10.630.10:FF:000018">
    <property type="entry name" value="Cytochrome P450 monooxygenase"/>
    <property type="match status" value="1"/>
</dbReference>
<keyword evidence="3 7" id="KW-0479">Metal-binding</keyword>
<dbReference type="GO" id="GO:0020037">
    <property type="term" value="F:heme binding"/>
    <property type="evidence" value="ECO:0007669"/>
    <property type="project" value="InterPro"/>
</dbReference>
<dbReference type="RefSeq" id="WP_075977421.1">
    <property type="nucleotide sequence ID" value="NZ_MKQR01000026.1"/>
</dbReference>
<dbReference type="PROSITE" id="PS00086">
    <property type="entry name" value="CYTOCHROME_P450"/>
    <property type="match status" value="1"/>
</dbReference>
<keyword evidence="6 7" id="KW-0503">Monooxygenase</keyword>
<evidence type="ECO:0000256" key="4">
    <source>
        <dbReference type="ARBA" id="ARBA00023002"/>
    </source>
</evidence>
<dbReference type="PRINTS" id="PR00359">
    <property type="entry name" value="BP450"/>
</dbReference>
<dbReference type="Pfam" id="PF00067">
    <property type="entry name" value="p450"/>
    <property type="match status" value="1"/>
</dbReference>
<sequence length="419" mass="45073">MALRHEVALGARLGLMRALLGGVALAGDPLARVVSGASRRDPYAQYAKMRGVTRSRVGALTVGSHALVASVLRDRRFGVRTTDLSGPEPVAHSPLPGAVEVGPTFLELDPPDHTRLRRLAQPAFGAGKIAGYRESVTATTHRLLDAALAKPEFDLIADFAVPLPIAVISDLLGLPPGDDGSFLRYGRALGASLDGVRSLSDARNLREATTALETLFQGLIPERERSPGPDVISTLVGALGRGELTERELITTCELLLIAGFETTSNLIGNAVHTFAAHPAEWAALRADPALAGRAVDEVLRYQSPVQLTQRFPHEPVELAGRRIRPDSMVICLIGGANRDPEVFTDPDRFTLSRENAGEHLSFSAGIHYCLGAPLARLEGEVALTALAERLPELRPRGRARWRRTVVIRGLTRYRLAPA</sequence>
<keyword evidence="9" id="KW-1185">Reference proteome</keyword>
<evidence type="ECO:0000256" key="1">
    <source>
        <dbReference type="ARBA" id="ARBA00010617"/>
    </source>
</evidence>
<evidence type="ECO:0000313" key="8">
    <source>
        <dbReference type="EMBL" id="OLR90751.1"/>
    </source>
</evidence>
<dbReference type="Proteomes" id="UP000186040">
    <property type="component" value="Unassembled WGS sequence"/>
</dbReference>
<dbReference type="SUPFAM" id="SSF48264">
    <property type="entry name" value="Cytochrome P450"/>
    <property type="match status" value="1"/>
</dbReference>
<accession>A0A1Q9LFD5</accession>
<evidence type="ECO:0000256" key="2">
    <source>
        <dbReference type="ARBA" id="ARBA00022617"/>
    </source>
</evidence>
<dbReference type="InterPro" id="IPR017972">
    <property type="entry name" value="Cyt_P450_CS"/>
</dbReference>
<comment type="similarity">
    <text evidence="1 7">Belongs to the cytochrome P450 family.</text>
</comment>
<protein>
    <submittedName>
        <fullName evidence="8">Cytochrome</fullName>
    </submittedName>
</protein>
<dbReference type="GO" id="GO:0008395">
    <property type="term" value="F:steroid hydroxylase activity"/>
    <property type="evidence" value="ECO:0007669"/>
    <property type="project" value="TreeGrafter"/>
</dbReference>
<keyword evidence="4 7" id="KW-0560">Oxidoreductase</keyword>
<name>A0A1Q9LFD5_9PSEU</name>
<organism evidence="8 9">
    <name type="scientific">Actinokineospora bangkokensis</name>
    <dbReference type="NCBI Taxonomy" id="1193682"/>
    <lineage>
        <taxon>Bacteria</taxon>
        <taxon>Bacillati</taxon>
        <taxon>Actinomycetota</taxon>
        <taxon>Actinomycetes</taxon>
        <taxon>Pseudonocardiales</taxon>
        <taxon>Pseudonocardiaceae</taxon>
        <taxon>Actinokineospora</taxon>
    </lineage>
</organism>
<dbReference type="InterPro" id="IPR001128">
    <property type="entry name" value="Cyt_P450"/>
</dbReference>
<proteinExistence type="inferred from homology"/>
<dbReference type="STRING" id="1193682.BJP25_29610"/>
<comment type="caution">
    <text evidence="8">The sequence shown here is derived from an EMBL/GenBank/DDBJ whole genome shotgun (WGS) entry which is preliminary data.</text>
</comment>
<evidence type="ECO:0000256" key="7">
    <source>
        <dbReference type="RuleBase" id="RU000461"/>
    </source>
</evidence>
<dbReference type="AlphaFoldDB" id="A0A1Q9LFD5"/>
<reference evidence="8 9" key="1">
    <citation type="submission" date="2016-10" db="EMBL/GenBank/DDBJ databases">
        <title>The Draft Genome Sequence of Actinokineospora bangkokensis 44EHWT reveals the biosynthetic pathway of antifungal compounds Thailandins with unusual extender unit butylmalonyl-CoA.</title>
        <authorList>
            <person name="Greule A."/>
            <person name="Intra B."/>
            <person name="Flemming S."/>
            <person name="Rommel M.G."/>
            <person name="Panbangred W."/>
            <person name="Bechthold A."/>
        </authorList>
    </citation>
    <scope>NUCLEOTIDE SEQUENCE [LARGE SCALE GENOMIC DNA]</scope>
    <source>
        <strain evidence="8 9">44EHW</strain>
    </source>
</reference>
<dbReference type="CDD" id="cd20625">
    <property type="entry name" value="CYP164-like"/>
    <property type="match status" value="1"/>
</dbReference>
<dbReference type="GO" id="GO:0036199">
    <property type="term" value="F:cholest-4-en-3-one 26-monooxygenase activity"/>
    <property type="evidence" value="ECO:0007669"/>
    <property type="project" value="TreeGrafter"/>
</dbReference>
<dbReference type="GO" id="GO:0005506">
    <property type="term" value="F:iron ion binding"/>
    <property type="evidence" value="ECO:0007669"/>
    <property type="project" value="InterPro"/>
</dbReference>